<evidence type="ECO:0000313" key="2">
    <source>
        <dbReference type="Proteomes" id="UP000055048"/>
    </source>
</evidence>
<organism evidence="1 2">
    <name type="scientific">Trichinella murrelli</name>
    <dbReference type="NCBI Taxonomy" id="144512"/>
    <lineage>
        <taxon>Eukaryota</taxon>
        <taxon>Metazoa</taxon>
        <taxon>Ecdysozoa</taxon>
        <taxon>Nematoda</taxon>
        <taxon>Enoplea</taxon>
        <taxon>Dorylaimia</taxon>
        <taxon>Trichinellida</taxon>
        <taxon>Trichinellidae</taxon>
        <taxon>Trichinella</taxon>
    </lineage>
</organism>
<protein>
    <submittedName>
        <fullName evidence="1">Uncharacterized protein</fullName>
    </submittedName>
</protein>
<dbReference type="AlphaFoldDB" id="A0A0V0TMC4"/>
<proteinExistence type="predicted"/>
<dbReference type="EMBL" id="JYDJ01000223">
    <property type="protein sequence ID" value="KRX39751.1"/>
    <property type="molecule type" value="Genomic_DNA"/>
</dbReference>
<sequence>MQYDKHIVLKKSGQIDRSDLFVREYRLNLVINDTQNCAWSAYKATGSLVGADSGEVMSHF</sequence>
<dbReference type="Proteomes" id="UP000055048">
    <property type="component" value="Unassembled WGS sequence"/>
</dbReference>
<evidence type="ECO:0000313" key="1">
    <source>
        <dbReference type="EMBL" id="KRX39751.1"/>
    </source>
</evidence>
<keyword evidence="2" id="KW-1185">Reference proteome</keyword>
<accession>A0A0V0TMC4</accession>
<comment type="caution">
    <text evidence="1">The sequence shown here is derived from an EMBL/GenBank/DDBJ whole genome shotgun (WGS) entry which is preliminary data.</text>
</comment>
<reference evidence="1 2" key="1">
    <citation type="submission" date="2015-01" db="EMBL/GenBank/DDBJ databases">
        <title>Evolution of Trichinella species and genotypes.</title>
        <authorList>
            <person name="Korhonen P.K."/>
            <person name="Edoardo P."/>
            <person name="Giuseppe L.R."/>
            <person name="Gasser R.B."/>
        </authorList>
    </citation>
    <scope>NUCLEOTIDE SEQUENCE [LARGE SCALE GENOMIC DNA]</scope>
    <source>
        <strain evidence="1">ISS417</strain>
    </source>
</reference>
<gene>
    <name evidence="1" type="ORF">T05_14207</name>
</gene>
<name>A0A0V0TMC4_9BILA</name>